<keyword evidence="8 11" id="KW-0460">Magnesium</keyword>
<keyword evidence="9 11" id="KW-0804">Transcription</keyword>
<evidence type="ECO:0000313" key="18">
    <source>
        <dbReference type="Proteomes" id="UP000326302"/>
    </source>
</evidence>
<dbReference type="GO" id="GO:0000428">
    <property type="term" value="C:DNA-directed RNA polymerase complex"/>
    <property type="evidence" value="ECO:0007669"/>
    <property type="project" value="UniProtKB-KW"/>
</dbReference>
<dbReference type="GO" id="GO:0046872">
    <property type="term" value="F:metal ion binding"/>
    <property type="evidence" value="ECO:0007669"/>
    <property type="project" value="UniProtKB-KW"/>
</dbReference>
<dbReference type="OrthoDB" id="31125at2157"/>
<evidence type="ECO:0000313" key="14">
    <source>
        <dbReference type="EMBL" id="KAB7513456.1"/>
    </source>
</evidence>
<keyword evidence="5 11" id="KW-0548">Nucleotidyltransferase</keyword>
<evidence type="ECO:0000256" key="10">
    <source>
        <dbReference type="ARBA" id="ARBA00023211"/>
    </source>
</evidence>
<dbReference type="InterPro" id="IPR002755">
    <property type="entry name" value="DNA_primase_S"/>
</dbReference>
<evidence type="ECO:0000313" key="15">
    <source>
        <dbReference type="EMBL" id="KAB7517439.1"/>
    </source>
</evidence>
<evidence type="ECO:0000313" key="19">
    <source>
        <dbReference type="Proteomes" id="UP000326865"/>
    </source>
</evidence>
<evidence type="ECO:0000313" key="16">
    <source>
        <dbReference type="EMBL" id="KAB7518328.1"/>
    </source>
</evidence>
<dbReference type="GO" id="GO:1990077">
    <property type="term" value="C:primosome complex"/>
    <property type="evidence" value="ECO:0007669"/>
    <property type="project" value="UniProtKB-KW"/>
</dbReference>
<dbReference type="EC" id="2.7.7.-" evidence="11"/>
<keyword evidence="4 11" id="KW-0808">Transferase</keyword>
<comment type="cofactor">
    <cofactor evidence="11">
        <name>Mg(2+)</name>
        <dbReference type="ChEBI" id="CHEBI:18420"/>
    </cofactor>
    <cofactor evidence="11">
        <name>Mn(2+)</name>
        <dbReference type="ChEBI" id="CHEBI:29035"/>
    </cofactor>
</comment>
<dbReference type="InterPro" id="IPR023639">
    <property type="entry name" value="DNA_primase_ssu_PriS"/>
</dbReference>
<evidence type="ECO:0000256" key="11">
    <source>
        <dbReference type="HAMAP-Rule" id="MF_00700"/>
    </source>
</evidence>
<comment type="function">
    <text evidence="11">Catalytic subunit of DNA primase, an RNA polymerase that catalyzes the synthesis of short RNA molecules used as primers for DNA polymerase during DNA replication. The small subunit contains the primase catalytic core and has DNA synthesis activity on its own. Binding to the large subunit stabilizes and modulates the activity, increasing the rate of DNA synthesis while decreasing the length of the DNA fragments, and conferring RNA synthesis capability. The DNA polymerase activity may enable DNA primase to also catalyze primer extension after primer synthesis. May also play a role in DNA repair.</text>
</comment>
<keyword evidence="10 11" id="KW-0464">Manganese</keyword>
<dbReference type="NCBIfam" id="NF001639">
    <property type="entry name" value="PRK00419.1-1"/>
    <property type="match status" value="1"/>
</dbReference>
<evidence type="ECO:0000256" key="1">
    <source>
        <dbReference type="ARBA" id="ARBA00009762"/>
    </source>
</evidence>
<keyword evidence="19" id="KW-1185">Reference proteome</keyword>
<dbReference type="GO" id="GO:0003899">
    <property type="term" value="F:DNA-directed RNA polymerase activity"/>
    <property type="evidence" value="ECO:0007669"/>
    <property type="project" value="UniProtKB-UniRule"/>
</dbReference>
<evidence type="ECO:0000256" key="4">
    <source>
        <dbReference type="ARBA" id="ARBA00022679"/>
    </source>
</evidence>
<keyword evidence="6 11" id="KW-0235">DNA replication</keyword>
<dbReference type="EMBL" id="QJOW01000001">
    <property type="protein sequence ID" value="KAB7518328.1"/>
    <property type="molecule type" value="Genomic_DNA"/>
</dbReference>
<evidence type="ECO:0000313" key="17">
    <source>
        <dbReference type="Proteomes" id="UP000326207"/>
    </source>
</evidence>
<dbReference type="PANTHER" id="PTHR10536">
    <property type="entry name" value="DNA PRIMASE SMALL SUBUNIT"/>
    <property type="match status" value="1"/>
</dbReference>
<dbReference type="Proteomes" id="UP000326302">
    <property type="component" value="Unassembled WGS sequence"/>
</dbReference>
<gene>
    <name evidence="11 16" type="primary">priS</name>
    <name evidence="14" type="ORF">DM867_10790</name>
    <name evidence="16" type="ORF">DMP03_02945</name>
    <name evidence="15" type="ORF">DP108_10535</name>
</gene>
<evidence type="ECO:0000256" key="7">
    <source>
        <dbReference type="ARBA" id="ARBA00022723"/>
    </source>
</evidence>
<comment type="function">
    <text evidence="13">RNA polymerase that catalyzes the synthesis of short RNA molecules used as primers for DNA polymerase during DNA replication.</text>
</comment>
<protein>
    <recommendedName>
        <fullName evidence="11">DNA primase small subunit PriS</fullName>
        <ecNumber evidence="11">2.7.7.-</ecNumber>
    </recommendedName>
</protein>
<organism evidence="16 18">
    <name type="scientific">Halosegnis rubeus</name>
    <dbReference type="NCBI Taxonomy" id="2212850"/>
    <lineage>
        <taxon>Archaea</taxon>
        <taxon>Methanobacteriati</taxon>
        <taxon>Methanobacteriota</taxon>
        <taxon>Stenosarchaea group</taxon>
        <taxon>Halobacteria</taxon>
        <taxon>Halobacteriales</taxon>
        <taxon>Natronomonadaceae</taxon>
        <taxon>Halosegnis</taxon>
    </lineage>
</organism>
<dbReference type="Pfam" id="PF01896">
    <property type="entry name" value="DNA_primase_S"/>
    <property type="match status" value="1"/>
</dbReference>
<dbReference type="HAMAP" id="MF_00700">
    <property type="entry name" value="DNA_primase_sml_arc"/>
    <property type="match status" value="1"/>
</dbReference>
<evidence type="ECO:0000256" key="12">
    <source>
        <dbReference type="RuleBase" id="RU003514"/>
    </source>
</evidence>
<sequence>MNERTRTYLSGRFGDYYRRSDIEGPPASNEREWGHIPFTPGEGTTMIRHQSWHEVAGSGSITDSLAREQPRHVYHSVGRYDDPDASRMGAKGWRGADLVFDLDADHLPGVDPEATSYAGMLAACKETLFDLLDFLEGDFGFTDPTVVFSGGRGYHVHVRADRVQGLGRDQRDEIVEYVRGPDVAFEDLLRTETVEGLGLKNPTQKRMLPTEGGWGARVHRHLLELVDEIRELPEEEALARLREFDGVGEGKAKATLRAATDSYDQLRDGNLDVHAAVVSIAKRLFEQTLAEDGAPIDEPVTTDINRLIRLPGSLHGGSGLVVTEIDRGDLDDFRPLQDAIPAQFRGHEVQVEVTNPGPTTFDGEQGFMIAEGKQAVDEALGVFLMARGRAEKVAE</sequence>
<comment type="similarity">
    <text evidence="1 11 12">Belongs to the eukaryotic-type primase small subunit family.</text>
</comment>
<evidence type="ECO:0000256" key="2">
    <source>
        <dbReference type="ARBA" id="ARBA00022478"/>
    </source>
</evidence>
<dbReference type="SUPFAM" id="SSF56747">
    <property type="entry name" value="Prim-pol domain"/>
    <property type="match status" value="1"/>
</dbReference>
<accession>A0A5N5U4D1</accession>
<dbReference type="AlphaFoldDB" id="A0A5N5UI15"/>
<evidence type="ECO:0000256" key="3">
    <source>
        <dbReference type="ARBA" id="ARBA00022515"/>
    </source>
</evidence>
<dbReference type="CDD" id="cd04860">
    <property type="entry name" value="AE_Prim_S"/>
    <property type="match status" value="1"/>
</dbReference>
<dbReference type="Proteomes" id="UP000326207">
    <property type="component" value="Unassembled WGS sequence"/>
</dbReference>
<feature type="active site" evidence="11">
    <location>
        <position position="297"/>
    </location>
</feature>
<dbReference type="EMBL" id="QMDY01000005">
    <property type="protein sequence ID" value="KAB7517439.1"/>
    <property type="molecule type" value="Genomic_DNA"/>
</dbReference>
<evidence type="ECO:0000256" key="8">
    <source>
        <dbReference type="ARBA" id="ARBA00022842"/>
    </source>
</evidence>
<dbReference type="EMBL" id="QKKZ01000004">
    <property type="protein sequence ID" value="KAB7513456.1"/>
    <property type="molecule type" value="Genomic_DNA"/>
</dbReference>
<feature type="active site" evidence="11">
    <location>
        <position position="103"/>
    </location>
</feature>
<proteinExistence type="inferred from homology"/>
<name>A0A5N5UI15_9EURY</name>
<dbReference type="Proteomes" id="UP000326865">
    <property type="component" value="Unassembled WGS sequence"/>
</dbReference>
<evidence type="ECO:0000256" key="13">
    <source>
        <dbReference type="RuleBase" id="RU004224"/>
    </source>
</evidence>
<dbReference type="RefSeq" id="WP_152119220.1">
    <property type="nucleotide sequence ID" value="NZ_QJOW01000001.1"/>
</dbReference>
<dbReference type="Gene3D" id="3.90.920.10">
    <property type="entry name" value="DNA primase, PRIM domain"/>
    <property type="match status" value="1"/>
</dbReference>
<feature type="active site" evidence="11">
    <location>
        <position position="101"/>
    </location>
</feature>
<dbReference type="InterPro" id="IPR014052">
    <property type="entry name" value="DNA_primase_ssu_euk/arc"/>
</dbReference>
<evidence type="ECO:0000256" key="6">
    <source>
        <dbReference type="ARBA" id="ARBA00022705"/>
    </source>
</evidence>
<accession>A0A5N5UGQ3</accession>
<comment type="caution">
    <text evidence="16">The sequence shown here is derived from an EMBL/GenBank/DDBJ whole genome shotgun (WGS) entry which is preliminary data.</text>
</comment>
<reference evidence="17 18" key="1">
    <citation type="submission" date="2019-10" db="EMBL/GenBank/DDBJ databases">
        <title>Unraveling microbial dark matter from salterns through culturing: the case of the genus Halosegnis.</title>
        <authorList>
            <person name="Duran-Viseras A."/>
            <person name="Andrei A.-S."/>
            <person name="Vera-Gargallo B."/>
            <person name="Ghai R."/>
            <person name="Sanchez-Porro C."/>
            <person name="Ventosa A."/>
        </authorList>
    </citation>
    <scope>NUCLEOTIDE SEQUENCE [LARGE SCALE GENOMIC DNA]</scope>
    <source>
        <strain evidence="16 18">F17-44</strain>
        <strain evidence="14 19">F18-79</strain>
        <strain evidence="15 17">F19-13</strain>
    </source>
</reference>
<evidence type="ECO:0000256" key="5">
    <source>
        <dbReference type="ARBA" id="ARBA00022695"/>
    </source>
</evidence>
<comment type="subunit">
    <text evidence="11">Heterodimer of a small subunit (PriS) and a large subunit (PriL).</text>
</comment>
<dbReference type="GO" id="GO:0006269">
    <property type="term" value="P:DNA replication, synthesis of primer"/>
    <property type="evidence" value="ECO:0007669"/>
    <property type="project" value="UniProtKB-UniRule"/>
</dbReference>
<keyword evidence="7 11" id="KW-0479">Metal-binding</keyword>
<evidence type="ECO:0000256" key="9">
    <source>
        <dbReference type="ARBA" id="ARBA00023163"/>
    </source>
</evidence>
<keyword evidence="3 11" id="KW-0639">Primosome</keyword>
<keyword evidence="2 11" id="KW-0240">DNA-directed RNA polymerase</keyword>
<accession>A0A5N5UI15</accession>